<dbReference type="Proteomes" id="UP000324222">
    <property type="component" value="Unassembled WGS sequence"/>
</dbReference>
<proteinExistence type="predicted"/>
<organism evidence="1 2">
    <name type="scientific">Portunus trituberculatus</name>
    <name type="common">Swimming crab</name>
    <name type="synonym">Neptunus trituberculatus</name>
    <dbReference type="NCBI Taxonomy" id="210409"/>
    <lineage>
        <taxon>Eukaryota</taxon>
        <taxon>Metazoa</taxon>
        <taxon>Ecdysozoa</taxon>
        <taxon>Arthropoda</taxon>
        <taxon>Crustacea</taxon>
        <taxon>Multicrustacea</taxon>
        <taxon>Malacostraca</taxon>
        <taxon>Eumalacostraca</taxon>
        <taxon>Eucarida</taxon>
        <taxon>Decapoda</taxon>
        <taxon>Pleocyemata</taxon>
        <taxon>Brachyura</taxon>
        <taxon>Eubrachyura</taxon>
        <taxon>Portunoidea</taxon>
        <taxon>Portunidae</taxon>
        <taxon>Portuninae</taxon>
        <taxon>Portunus</taxon>
    </lineage>
</organism>
<comment type="caution">
    <text evidence="1">The sequence shown here is derived from an EMBL/GenBank/DDBJ whole genome shotgun (WGS) entry which is preliminary data.</text>
</comment>
<gene>
    <name evidence="1" type="ORF">E2C01_077819</name>
</gene>
<sequence>MLHFPSPSTASPITAPLQLTQSQHHSIISFHFPHIKQNRQLGSTTAPPHRTFPPQHSIASPYHDTTSALDAPSRVTAARTALGCHIAKRTAHLGPLWLPRESLSVLGISYHPPSAKQNPTKNTHSFTACSGRHQRLSKLALGDPILALPVQVPYLEAPATAITVT</sequence>
<evidence type="ECO:0000313" key="2">
    <source>
        <dbReference type="Proteomes" id="UP000324222"/>
    </source>
</evidence>
<evidence type="ECO:0000313" key="1">
    <source>
        <dbReference type="EMBL" id="MPC83126.1"/>
    </source>
</evidence>
<reference evidence="1 2" key="1">
    <citation type="submission" date="2019-05" db="EMBL/GenBank/DDBJ databases">
        <title>Another draft genome of Portunus trituberculatus and its Hox gene families provides insights of decapod evolution.</title>
        <authorList>
            <person name="Jeong J.-H."/>
            <person name="Song I."/>
            <person name="Kim S."/>
            <person name="Choi T."/>
            <person name="Kim D."/>
            <person name="Ryu S."/>
            <person name="Kim W."/>
        </authorList>
    </citation>
    <scope>NUCLEOTIDE SEQUENCE [LARGE SCALE GENOMIC DNA]</scope>
    <source>
        <tissue evidence="1">Muscle</tissue>
    </source>
</reference>
<accession>A0A5B7INA3</accession>
<name>A0A5B7INA3_PORTR</name>
<keyword evidence="2" id="KW-1185">Reference proteome</keyword>
<dbReference type="EMBL" id="VSRR010061599">
    <property type="protein sequence ID" value="MPC83126.1"/>
    <property type="molecule type" value="Genomic_DNA"/>
</dbReference>
<dbReference type="AlphaFoldDB" id="A0A5B7INA3"/>
<protein>
    <submittedName>
        <fullName evidence="1">Uncharacterized protein</fullName>
    </submittedName>
</protein>